<dbReference type="PANTHER" id="PTHR18460">
    <property type="entry name" value="TEL2 INTERACTING PROTEIN 1 TTI1 FAMILY MEMBER"/>
    <property type="match status" value="1"/>
</dbReference>
<dbReference type="InterPro" id="IPR049362">
    <property type="entry name" value="TTI1_rpt"/>
</dbReference>
<keyword evidence="4" id="KW-1185">Reference proteome</keyword>
<dbReference type="GO" id="GO:0005737">
    <property type="term" value="C:cytoplasm"/>
    <property type="evidence" value="ECO:0007669"/>
    <property type="project" value="TreeGrafter"/>
</dbReference>
<evidence type="ECO:0000259" key="2">
    <source>
        <dbReference type="Pfam" id="PF24181"/>
    </source>
</evidence>
<evidence type="ECO:0000259" key="1">
    <source>
        <dbReference type="Pfam" id="PF24173"/>
    </source>
</evidence>
<dbReference type="Gramene" id="RZC49447">
    <property type="protein sequence ID" value="RZC49447"/>
    <property type="gene ID" value="C5167_017868"/>
</dbReference>
<dbReference type="InterPro" id="IPR057567">
    <property type="entry name" value="TPR_TTI1_C"/>
</dbReference>
<dbReference type="STRING" id="3469.A0A4Y7IL57"/>
<dbReference type="SUPFAM" id="SSF48371">
    <property type="entry name" value="ARM repeat"/>
    <property type="match status" value="1"/>
</dbReference>
<reference evidence="3 4" key="1">
    <citation type="journal article" date="2018" name="Science">
        <title>The opium poppy genome and morphinan production.</title>
        <authorList>
            <person name="Guo L."/>
            <person name="Winzer T."/>
            <person name="Yang X."/>
            <person name="Li Y."/>
            <person name="Ning Z."/>
            <person name="He Z."/>
            <person name="Teodor R."/>
            <person name="Lu Y."/>
            <person name="Bowser T.A."/>
            <person name="Graham I.A."/>
            <person name="Ye K."/>
        </authorList>
    </citation>
    <scope>NUCLEOTIDE SEQUENCE [LARGE SCALE GENOMIC DNA]</scope>
    <source>
        <strain evidence="4">cv. HN1</strain>
        <tissue evidence="3">Leaves</tissue>
    </source>
</reference>
<name>A0A4Y7IL57_PAPSO</name>
<dbReference type="PANTHER" id="PTHR18460:SF3">
    <property type="entry name" value="TELO2-INTERACTING PROTEIN 1 HOMOLOG"/>
    <property type="match status" value="1"/>
</dbReference>
<dbReference type="Proteomes" id="UP000316621">
    <property type="component" value="Chromosome 2"/>
</dbReference>
<accession>A0A4Y7IL57</accession>
<organism evidence="3 4">
    <name type="scientific">Papaver somniferum</name>
    <name type="common">Opium poppy</name>
    <dbReference type="NCBI Taxonomy" id="3469"/>
    <lineage>
        <taxon>Eukaryota</taxon>
        <taxon>Viridiplantae</taxon>
        <taxon>Streptophyta</taxon>
        <taxon>Embryophyta</taxon>
        <taxon>Tracheophyta</taxon>
        <taxon>Spermatophyta</taxon>
        <taxon>Magnoliopsida</taxon>
        <taxon>Ranunculales</taxon>
        <taxon>Papaveraceae</taxon>
        <taxon>Papaveroideae</taxon>
        <taxon>Papaver</taxon>
    </lineage>
</organism>
<dbReference type="Pfam" id="PF24181">
    <property type="entry name" value="TPR_TTI1_C"/>
    <property type="match status" value="1"/>
</dbReference>
<evidence type="ECO:0000313" key="3">
    <source>
        <dbReference type="EMBL" id="RZC49447.1"/>
    </source>
</evidence>
<dbReference type="OMA" id="KEYLYVQ"/>
<gene>
    <name evidence="3" type="ORF">C5167_017868</name>
</gene>
<dbReference type="EMBL" id="CM010716">
    <property type="protein sequence ID" value="RZC49447.1"/>
    <property type="molecule type" value="Genomic_DNA"/>
</dbReference>
<dbReference type="Pfam" id="PF24173">
    <property type="entry name" value="TPR_TTI1_N"/>
    <property type="match status" value="2"/>
</dbReference>
<proteinExistence type="predicted"/>
<sequence length="1389" mass="153406">MEEENSSSSTDYTMITTEDDETLSRVFSQLKPYCLQLLQFLQNPKNITTTKAAATTVSQLHGFLFQSPPHTLQPFLDYVLFPLLLLLDGAVASRSSQEGKSGHMPHPVNDSIAEGVLKCLEEILRKCHLGSLNQMIVVLKKLTSGALLTPSESSEEFREGIVRCFRALLLRLHTCSSVSCICKEIPSLPAFAESSIFQTPLDSKSEPDECLLAFLQSHDASAAVGHWLSLLLKICDTEAKRGHCGSARLRVEAILTLRVLVAKVGTSDALAFFLPGVVSQFAKILHVSKAMISGAAASTEAIDQTIRGLAEFLTIVLKDEANLSGLGIPVNDISSPQPSKNKSSQVFLEALRHLPNTALKENSSRQITCTSVSTIEEKSSSDSCRDVRSLSVRRTKDWIEQTSVHVDKLLSATFPHLCVHPSEKVRRGLVAAIGGLLSNCSFTMKTSWLMLLECLFVLVCDDSDEVSVVAQESIDCFLMLGEKELIEGEIAEIINRMIEKLPKVVLGSEEPIALSNAERLLAVMYYAGPQLLVDHFLRSPVTAAHFLDVLTICLSQNSVFAGSLDKLISAKPLSAGYLHSITELKSGSRLNSSNRTGNYEASSKVSEIPNIREEVSQSSHGIPSQDYEIPRMPPWFFRVGSRKLYRTLAGVLRLVGLSTMADSRSEVSLSNIIDIQLNCLRKLVSEVRMKRYFKESWQSWYTRGALGQVLRQASTAVCILNEIMYGMSDQSIDEFSRMFHKSKLTHEEQRSIGQSNEVVNAVISKVIWKVSEEKRRSGHMIDCVGSIIHEYLSTEVWDLPKDQKVPFQELDSEAEGITLHFINDTTMLHQESTSSIYLFVSSKQVIVEGIGIFNMCLGKDFATSGFLHSSLYLLLENLMCSSYQIKSASDAVLCLISALSGHPTVGELVVANADYIIDSLCWQLRHLDLNPHVPNVLAAMLSYVGVAHEIFPLLEEPLRSVTLELEVIGRHQHPILTIPFLKAVSEIAKASKHEAIGMPGKLESYSMSVKVKVSNMKRSARKQPQRNHMSHDIDDANSVDISSMDSEYADTNGDEVDMDLEKWEEMLLKLNEYRRYRRTVASVVESSLKAATPLLASVNEATCLLALNIVEDGITALAKVEEAYRHEKETKESIEQAIQFLCFYDLQDNMDASADEGNDENRLLPAVNKIWPYLVVCVKNKNLVATRRCLGVVSGVILICGGDFFSRRFIQDGFHFWKLLSTSPLHKKPAFSESKTSLQLPYRSALTNPEDSIAESSSLKVQAAALDMIADLAKNKRSASALEAVLKKVSGLVVGIACSGIPGLRDSSTNAVLGLSCIDADLIWLLLADVYYSMNKKDVPSPPSVDLPEISQLLPSPSSSKEYLFAQYGEVSFGFGIDFASVETMLRKL</sequence>
<dbReference type="InterPro" id="IPR016024">
    <property type="entry name" value="ARM-type_fold"/>
</dbReference>
<evidence type="ECO:0000313" key="4">
    <source>
        <dbReference type="Proteomes" id="UP000316621"/>
    </source>
</evidence>
<dbReference type="InterPro" id="IPR052587">
    <property type="entry name" value="TELO2-interacting_protein_1"/>
</dbReference>
<feature type="domain" description="TTI1 C-terminal TPR" evidence="2">
    <location>
        <begin position="1069"/>
        <end position="1324"/>
    </location>
</feature>
<feature type="domain" description="TTI1 N-terminal TPR" evidence="1">
    <location>
        <begin position="27"/>
        <end position="175"/>
    </location>
</feature>
<protein>
    <submittedName>
        <fullName evidence="3">Uncharacterized protein</fullName>
    </submittedName>
</protein>
<dbReference type="Pfam" id="PF21547">
    <property type="entry name" value="TTI1"/>
    <property type="match status" value="1"/>
</dbReference>
<feature type="domain" description="TTI1 N-terminal TPR" evidence="1">
    <location>
        <begin position="216"/>
        <end position="462"/>
    </location>
</feature>
<dbReference type="InterPro" id="IPR057566">
    <property type="entry name" value="TPR_TTI1_N"/>
</dbReference>